<evidence type="ECO:0000259" key="7">
    <source>
        <dbReference type="PROSITE" id="PS00745"/>
    </source>
</evidence>
<dbReference type="InterPro" id="IPR004374">
    <property type="entry name" value="PrfB"/>
</dbReference>
<evidence type="ECO:0000256" key="1">
    <source>
        <dbReference type="ARBA" id="ARBA00010835"/>
    </source>
</evidence>
<dbReference type="SUPFAM" id="SSF75620">
    <property type="entry name" value="Release factor"/>
    <property type="match status" value="1"/>
</dbReference>
<dbReference type="Proteomes" id="UP000178771">
    <property type="component" value="Unassembled WGS sequence"/>
</dbReference>
<keyword evidence="3 4" id="KW-0648">Protein biosynthesis</keyword>
<evidence type="ECO:0000256" key="4">
    <source>
        <dbReference type="HAMAP-Rule" id="MF_00094"/>
    </source>
</evidence>
<feature type="domain" description="Prokaryotic-type class I peptide chain release factors" evidence="7">
    <location>
        <begin position="213"/>
        <end position="229"/>
    </location>
</feature>
<dbReference type="PANTHER" id="PTHR43116:SF3">
    <property type="entry name" value="CLASS I PEPTIDE CHAIN RELEASE FACTOR"/>
    <property type="match status" value="1"/>
</dbReference>
<sequence>MDIIERAEKISKSLNLSDILSKITAVEAELNNPDVWKDYEKAGYLSKQLAELRKQKDQIEYLDLLIKENDEKELEKTVKELEHLLYLSGEYDEADAFLTVNGGTGGTEAMDWAEMLLRMYKRYAEKKGWNCTEVYKAAGEEAGIKTAVIKISGSYAYGLLKMESGTHRLVRLSPFNAQNLRQTSFARVEVIPVIDTKGEINIKDEDIEFSSFRSGGAGGQNVNKVETAVRIKHIPTGTVVSCQQERSQNKNREIAMQMLKSKLIQLEEQKSSEEKKKLKGEYKDASWGNQVRSYVLQPYKLVKDHRSGYETSNPDAVLDGDLDGFIESNLQLS</sequence>
<gene>
    <name evidence="4" type="primary">prfB</name>
    <name evidence="8" type="ORF">A2982_03865</name>
</gene>
<dbReference type="AlphaFoldDB" id="A0A1F4V3S1"/>
<dbReference type="STRING" id="1802624.A2982_03865"/>
<dbReference type="EMBL" id="MEVH01000012">
    <property type="protein sequence ID" value="OGC51836.1"/>
    <property type="molecule type" value="Genomic_DNA"/>
</dbReference>
<organism evidence="8 9">
    <name type="scientific">candidate division WWE3 bacterium RIFCSPLOWO2_01_FULL_39_13</name>
    <dbReference type="NCBI Taxonomy" id="1802624"/>
    <lineage>
        <taxon>Bacteria</taxon>
        <taxon>Katanobacteria</taxon>
    </lineage>
</organism>
<comment type="similarity">
    <text evidence="1 4">Belongs to the prokaryotic/mitochondrial release factor family.</text>
</comment>
<reference evidence="8 9" key="1">
    <citation type="journal article" date="2016" name="Nat. Commun.">
        <title>Thousands of microbial genomes shed light on interconnected biogeochemical processes in an aquifer system.</title>
        <authorList>
            <person name="Anantharaman K."/>
            <person name="Brown C.T."/>
            <person name="Hug L.A."/>
            <person name="Sharon I."/>
            <person name="Castelle C.J."/>
            <person name="Probst A.J."/>
            <person name="Thomas B.C."/>
            <person name="Singh A."/>
            <person name="Wilkins M.J."/>
            <person name="Karaoz U."/>
            <person name="Brodie E.L."/>
            <person name="Williams K.H."/>
            <person name="Hubbard S.S."/>
            <person name="Banfield J.F."/>
        </authorList>
    </citation>
    <scope>NUCLEOTIDE SEQUENCE [LARGE SCALE GENOMIC DNA]</scope>
</reference>
<dbReference type="Gene3D" id="1.20.58.410">
    <property type="entry name" value="Release factor"/>
    <property type="match status" value="1"/>
</dbReference>
<dbReference type="HAMAP" id="MF_00094">
    <property type="entry name" value="Rel_fac_2"/>
    <property type="match status" value="1"/>
</dbReference>
<dbReference type="InterPro" id="IPR000352">
    <property type="entry name" value="Pep_chain_release_fac_I"/>
</dbReference>
<name>A0A1F4V3S1_UNCKA</name>
<dbReference type="InterPro" id="IPR045853">
    <property type="entry name" value="Pep_chain_release_fac_I_sf"/>
</dbReference>
<protein>
    <recommendedName>
        <fullName evidence="4 5">Peptide chain release factor 2</fullName>
        <shortName evidence="4">RF-2</shortName>
    </recommendedName>
</protein>
<dbReference type="Pfam" id="PF03462">
    <property type="entry name" value="PCRF"/>
    <property type="match status" value="1"/>
</dbReference>
<dbReference type="Gene3D" id="3.30.160.20">
    <property type="match status" value="1"/>
</dbReference>
<keyword evidence="6" id="KW-0175">Coiled coil</keyword>
<comment type="caution">
    <text evidence="8">The sequence shown here is derived from an EMBL/GenBank/DDBJ whole genome shotgun (WGS) entry which is preliminary data.</text>
</comment>
<dbReference type="Gene3D" id="3.30.70.1660">
    <property type="match status" value="1"/>
</dbReference>
<evidence type="ECO:0000313" key="8">
    <source>
        <dbReference type="EMBL" id="OGC51836.1"/>
    </source>
</evidence>
<evidence type="ECO:0000256" key="5">
    <source>
        <dbReference type="NCBIfam" id="TIGR00020"/>
    </source>
</evidence>
<evidence type="ECO:0000256" key="2">
    <source>
        <dbReference type="ARBA" id="ARBA00022481"/>
    </source>
</evidence>
<dbReference type="NCBIfam" id="TIGR00020">
    <property type="entry name" value="prfB"/>
    <property type="match status" value="1"/>
</dbReference>
<dbReference type="PROSITE" id="PS00745">
    <property type="entry name" value="RF_PROK_I"/>
    <property type="match status" value="1"/>
</dbReference>
<dbReference type="PANTHER" id="PTHR43116">
    <property type="entry name" value="PEPTIDE CHAIN RELEASE FACTOR 2"/>
    <property type="match status" value="1"/>
</dbReference>
<accession>A0A1F4V3S1</accession>
<evidence type="ECO:0000256" key="3">
    <source>
        <dbReference type="ARBA" id="ARBA00022917"/>
    </source>
</evidence>
<feature type="coiled-coil region" evidence="6">
    <location>
        <begin position="249"/>
        <end position="276"/>
    </location>
</feature>
<comment type="PTM">
    <text evidence="4">Methylated by PrmC. Methylation increases the termination efficiency of RF2.</text>
</comment>
<feature type="modified residue" description="N5-methylglutamine" evidence="4">
    <location>
        <position position="220"/>
    </location>
</feature>
<dbReference type="GO" id="GO:0005737">
    <property type="term" value="C:cytoplasm"/>
    <property type="evidence" value="ECO:0007669"/>
    <property type="project" value="UniProtKB-SubCell"/>
</dbReference>
<keyword evidence="2 4" id="KW-0488">Methylation</keyword>
<evidence type="ECO:0000256" key="6">
    <source>
        <dbReference type="SAM" id="Coils"/>
    </source>
</evidence>
<proteinExistence type="inferred from homology"/>
<dbReference type="SMART" id="SM00937">
    <property type="entry name" value="PCRF"/>
    <property type="match status" value="1"/>
</dbReference>
<keyword evidence="4" id="KW-0963">Cytoplasm</keyword>
<evidence type="ECO:0000313" key="9">
    <source>
        <dbReference type="Proteomes" id="UP000178771"/>
    </source>
</evidence>
<comment type="function">
    <text evidence="4">Peptide chain release factor 2 directs the termination of translation in response to the peptide chain termination codons UGA and UAA.</text>
</comment>
<dbReference type="InterPro" id="IPR005139">
    <property type="entry name" value="PCRF"/>
</dbReference>
<comment type="subcellular location">
    <subcellularLocation>
        <location evidence="4">Cytoplasm</location>
    </subcellularLocation>
</comment>
<dbReference type="GO" id="GO:0016149">
    <property type="term" value="F:translation release factor activity, codon specific"/>
    <property type="evidence" value="ECO:0007669"/>
    <property type="project" value="UniProtKB-UniRule"/>
</dbReference>
<dbReference type="Pfam" id="PF00472">
    <property type="entry name" value="RF-1"/>
    <property type="match status" value="1"/>
</dbReference>